<comment type="caution">
    <text evidence="3">The sequence shown here is derived from an EMBL/GenBank/DDBJ whole genome shotgun (WGS) entry which is preliminary data.</text>
</comment>
<keyword evidence="1" id="KW-0472">Membrane</keyword>
<evidence type="ECO:0000313" key="4">
    <source>
        <dbReference type="Proteomes" id="UP001596091"/>
    </source>
</evidence>
<gene>
    <name evidence="3" type="ORF">ACFPT7_15595</name>
</gene>
<evidence type="ECO:0000313" key="3">
    <source>
        <dbReference type="EMBL" id="MFC5863731.1"/>
    </source>
</evidence>
<keyword evidence="1" id="KW-0812">Transmembrane</keyword>
<organism evidence="3 4">
    <name type="scientific">Acidicapsa dinghuensis</name>
    <dbReference type="NCBI Taxonomy" id="2218256"/>
    <lineage>
        <taxon>Bacteria</taxon>
        <taxon>Pseudomonadati</taxon>
        <taxon>Acidobacteriota</taxon>
        <taxon>Terriglobia</taxon>
        <taxon>Terriglobales</taxon>
        <taxon>Acidobacteriaceae</taxon>
        <taxon>Acidicapsa</taxon>
    </lineage>
</organism>
<keyword evidence="1" id="KW-1133">Transmembrane helix</keyword>
<accession>A0ABW1EIP4</accession>
<keyword evidence="4" id="KW-1185">Reference proteome</keyword>
<dbReference type="Proteomes" id="UP001596091">
    <property type="component" value="Unassembled WGS sequence"/>
</dbReference>
<reference evidence="4" key="1">
    <citation type="journal article" date="2019" name="Int. J. Syst. Evol. Microbiol.">
        <title>The Global Catalogue of Microorganisms (GCM) 10K type strain sequencing project: providing services to taxonomists for standard genome sequencing and annotation.</title>
        <authorList>
            <consortium name="The Broad Institute Genomics Platform"/>
            <consortium name="The Broad Institute Genome Sequencing Center for Infectious Disease"/>
            <person name="Wu L."/>
            <person name="Ma J."/>
        </authorList>
    </citation>
    <scope>NUCLEOTIDE SEQUENCE [LARGE SCALE GENOMIC DNA]</scope>
    <source>
        <strain evidence="4">JCM 4087</strain>
    </source>
</reference>
<dbReference type="InterPro" id="IPR029002">
    <property type="entry name" value="PLPC/GPLD1"/>
</dbReference>
<feature type="transmembrane region" description="Helical" evidence="1">
    <location>
        <begin position="21"/>
        <end position="39"/>
    </location>
</feature>
<protein>
    <submittedName>
        <fullName evidence="3">Zinc dependent phospholipase C family protein</fullName>
    </submittedName>
</protein>
<name>A0ABW1EIP4_9BACT</name>
<dbReference type="Pfam" id="PF00882">
    <property type="entry name" value="Zn_dep_PLPC"/>
    <property type="match status" value="1"/>
</dbReference>
<evidence type="ECO:0000259" key="2">
    <source>
        <dbReference type="Pfam" id="PF00882"/>
    </source>
</evidence>
<dbReference type="RefSeq" id="WP_263342508.1">
    <property type="nucleotide sequence ID" value="NZ_JAGSYH010000012.1"/>
</dbReference>
<evidence type="ECO:0000256" key="1">
    <source>
        <dbReference type="SAM" id="Phobius"/>
    </source>
</evidence>
<feature type="domain" description="Phospholipase C/D" evidence="2">
    <location>
        <begin position="69"/>
        <end position="223"/>
    </location>
</feature>
<sequence>MLTTRNSDTTAHFTQAKSSRPIRVAIFTSIAAILLLAFASRPSRAYSVLTHEEIIDLLWHDELVPLLRARFPNATADELHTAHAYAYGGSLIQDIGYYPFGSHLFSDLTHYVRSGDFVINLLKESQDINEYAFALGALAHYASDTDGHPAVNAAVSYDFPKLHAKFGPSVTYEDDPKAHIRTEFGFDVLQVAHDRFTSDAYHDFIGFQVSRPVLERAFIDTYGIKLTDVISDPDLAIGTFRYTVSTLIPTFTKVAIVTKHDEIQQADPTMTRKRFLYHMSRHQFEKDWGKDYKRPGFFAHFLAFLVRILPHVGPLSTLDIKVPDTTTEPLYMHSLEQSTRTYKAELKLSDAPAFHLENKDFDTGKPTAIGEYHLTDETYTQLLDKLAKSHFDQTQPQLRDNILNFFSGPNPPAYAIKSKKKWARTQQELTQLRAYQPATAQAVTQTGQ</sequence>
<dbReference type="EMBL" id="JBHSPH010000006">
    <property type="protein sequence ID" value="MFC5863731.1"/>
    <property type="molecule type" value="Genomic_DNA"/>
</dbReference>
<proteinExistence type="predicted"/>